<evidence type="ECO:0000313" key="5">
    <source>
        <dbReference type="EMBL" id="NDV63531.1"/>
    </source>
</evidence>
<comment type="similarity">
    <text evidence="1 3">Belongs to the gamma-glutamylcyclotransferase family.</text>
</comment>
<comment type="caution">
    <text evidence="5">The sequence shown here is derived from an EMBL/GenBank/DDBJ whole genome shotgun (WGS) entry which is preliminary data.</text>
</comment>
<evidence type="ECO:0000256" key="2">
    <source>
        <dbReference type="PIRSR" id="PIRSR639126-1"/>
    </source>
</evidence>
<proteinExistence type="inferred from homology"/>
<evidence type="ECO:0000256" key="1">
    <source>
        <dbReference type="ARBA" id="ARBA00008861"/>
    </source>
</evidence>
<dbReference type="GO" id="GO:0016740">
    <property type="term" value="F:transferase activity"/>
    <property type="evidence" value="ECO:0007669"/>
    <property type="project" value="UniProtKB-KW"/>
</dbReference>
<dbReference type="PANTHER" id="PTHR12510:SF4">
    <property type="entry name" value="GAMMA-GLUTAMYLAMINECYCLOTRANSFERASE"/>
    <property type="match status" value="1"/>
</dbReference>
<feature type="active site" description="Proton acceptor" evidence="2">
    <location>
        <position position="90"/>
    </location>
</feature>
<dbReference type="PANTHER" id="PTHR12510">
    <property type="entry name" value="TROPONIN C-AKIN-1 PROTEIN"/>
    <property type="match status" value="1"/>
</dbReference>
<sequence length="135" mass="15470">MTKPRSKEGFPAANSLLFVYGTLQQGGQYHYFLERCEARFVSPGTLTTPYPLILADYPCLLDQPGKGFPVTGEIYEIKKPGDWESIDHLEGYPSEYTRRLESVKTDSQTLLAWTYFYQWPDLLDPALKPVPTFRP</sequence>
<protein>
    <recommendedName>
        <fullName evidence="3">Gamma-glutamylcyclotransferase family protein</fullName>
    </recommendedName>
</protein>
<dbReference type="GO" id="GO:0061929">
    <property type="term" value="F:gamma-glutamylaminecyclotransferase activity"/>
    <property type="evidence" value="ECO:0007669"/>
    <property type="project" value="InterPro"/>
</dbReference>
<keyword evidence="5" id="KW-0808">Transferase</keyword>
<dbReference type="InterPro" id="IPR039126">
    <property type="entry name" value="GGACT"/>
</dbReference>
<dbReference type="InterPro" id="IPR009288">
    <property type="entry name" value="AIG2-like_dom"/>
</dbReference>
<evidence type="ECO:0000313" key="6">
    <source>
        <dbReference type="Proteomes" id="UP000478417"/>
    </source>
</evidence>
<dbReference type="Gene3D" id="3.10.490.10">
    <property type="entry name" value="Gamma-glutamyl cyclotransferase-like"/>
    <property type="match status" value="1"/>
</dbReference>
<dbReference type="InterPro" id="IPR013024">
    <property type="entry name" value="GGCT-like"/>
</dbReference>
<dbReference type="SUPFAM" id="SSF110857">
    <property type="entry name" value="Gamma-glutamyl cyclotransferase-like"/>
    <property type="match status" value="1"/>
</dbReference>
<feature type="domain" description="Gamma-glutamylcyclotransferase AIG2-like" evidence="4">
    <location>
        <begin position="17"/>
        <end position="119"/>
    </location>
</feature>
<dbReference type="CDD" id="cd06661">
    <property type="entry name" value="GGCT_like"/>
    <property type="match status" value="1"/>
</dbReference>
<dbReference type="GO" id="GO:0005829">
    <property type="term" value="C:cytosol"/>
    <property type="evidence" value="ECO:0007669"/>
    <property type="project" value="TreeGrafter"/>
</dbReference>
<evidence type="ECO:0000259" key="4">
    <source>
        <dbReference type="Pfam" id="PF06094"/>
    </source>
</evidence>
<dbReference type="InterPro" id="IPR036568">
    <property type="entry name" value="GGCT-like_sf"/>
</dbReference>
<dbReference type="Proteomes" id="UP000478417">
    <property type="component" value="Unassembled WGS sequence"/>
</dbReference>
<dbReference type="Pfam" id="PF06094">
    <property type="entry name" value="GGACT"/>
    <property type="match status" value="1"/>
</dbReference>
<evidence type="ECO:0000256" key="3">
    <source>
        <dbReference type="RuleBase" id="RU367036"/>
    </source>
</evidence>
<gene>
    <name evidence="5" type="ORF">G0Q06_13785</name>
</gene>
<organism evidence="5 6">
    <name type="scientific">Oceanipulchritudo coccoides</name>
    <dbReference type="NCBI Taxonomy" id="2706888"/>
    <lineage>
        <taxon>Bacteria</taxon>
        <taxon>Pseudomonadati</taxon>
        <taxon>Verrucomicrobiota</taxon>
        <taxon>Opitutia</taxon>
        <taxon>Puniceicoccales</taxon>
        <taxon>Oceanipulchritudinaceae</taxon>
        <taxon>Oceanipulchritudo</taxon>
    </lineage>
</organism>
<dbReference type="EMBL" id="JAAGNX010000003">
    <property type="protein sequence ID" value="NDV63531.1"/>
    <property type="molecule type" value="Genomic_DNA"/>
</dbReference>
<accession>A0A6B2M3F0</accession>
<keyword evidence="6" id="KW-1185">Reference proteome</keyword>
<dbReference type="AlphaFoldDB" id="A0A6B2M3F0"/>
<reference evidence="5 6" key="1">
    <citation type="submission" date="2020-02" db="EMBL/GenBank/DDBJ databases">
        <title>Albibacoteraceae fam. nov., the first described family within the subdivision 4 Verrucomicrobia.</title>
        <authorList>
            <person name="Xi F."/>
        </authorList>
    </citation>
    <scope>NUCLEOTIDE SEQUENCE [LARGE SCALE GENOMIC DNA]</scope>
    <source>
        <strain evidence="5 6">CK1056</strain>
    </source>
</reference>
<dbReference type="RefSeq" id="WP_163967158.1">
    <property type="nucleotide sequence ID" value="NZ_JAAGNX010000003.1"/>
</dbReference>
<name>A0A6B2M3F0_9BACT</name>